<protein>
    <submittedName>
        <fullName evidence="2">Uncharacterized protein</fullName>
    </submittedName>
</protein>
<gene>
    <name evidence="2" type="ORF">RF11_13740</name>
</gene>
<dbReference type="Proteomes" id="UP000031668">
    <property type="component" value="Unassembled WGS sequence"/>
</dbReference>
<keyword evidence="3" id="KW-1185">Reference proteome</keyword>
<feature type="chain" id="PRO_5002152507" evidence="1">
    <location>
        <begin position="21"/>
        <end position="113"/>
    </location>
</feature>
<sequence>MSIYVLHLFLMLPNILQVKADKEEEKVVNLSVGDTTYDFKKNFYAFAFFDPGEQAFYRLIESNIFDFDGSTFIIKFEDYHGSSVECFMYVKCNLIDKIEYIEINKCNISLQNQ</sequence>
<keyword evidence="1" id="KW-0732">Signal</keyword>
<dbReference type="EMBL" id="JWZT01002349">
    <property type="protein sequence ID" value="KII69595.1"/>
    <property type="molecule type" value="Genomic_DNA"/>
</dbReference>
<accession>A0A0C2MZQ0</accession>
<evidence type="ECO:0000256" key="1">
    <source>
        <dbReference type="SAM" id="SignalP"/>
    </source>
</evidence>
<evidence type="ECO:0000313" key="3">
    <source>
        <dbReference type="Proteomes" id="UP000031668"/>
    </source>
</evidence>
<comment type="caution">
    <text evidence="2">The sequence shown here is derived from an EMBL/GenBank/DDBJ whole genome shotgun (WGS) entry which is preliminary data.</text>
</comment>
<name>A0A0C2MZQ0_THEKT</name>
<reference evidence="2 3" key="1">
    <citation type="journal article" date="2014" name="Genome Biol. Evol.">
        <title>The genome of the myxosporean Thelohanellus kitauei shows adaptations to nutrient acquisition within its fish host.</title>
        <authorList>
            <person name="Yang Y."/>
            <person name="Xiong J."/>
            <person name="Zhou Z."/>
            <person name="Huo F."/>
            <person name="Miao W."/>
            <person name="Ran C."/>
            <person name="Liu Y."/>
            <person name="Zhang J."/>
            <person name="Feng J."/>
            <person name="Wang M."/>
            <person name="Wang M."/>
            <person name="Wang L."/>
            <person name="Yao B."/>
        </authorList>
    </citation>
    <scope>NUCLEOTIDE SEQUENCE [LARGE SCALE GENOMIC DNA]</scope>
    <source>
        <strain evidence="2">Wuqing</strain>
    </source>
</reference>
<proteinExistence type="predicted"/>
<dbReference type="AlphaFoldDB" id="A0A0C2MZQ0"/>
<organism evidence="2 3">
    <name type="scientific">Thelohanellus kitauei</name>
    <name type="common">Myxosporean</name>
    <dbReference type="NCBI Taxonomy" id="669202"/>
    <lineage>
        <taxon>Eukaryota</taxon>
        <taxon>Metazoa</taxon>
        <taxon>Cnidaria</taxon>
        <taxon>Myxozoa</taxon>
        <taxon>Myxosporea</taxon>
        <taxon>Bivalvulida</taxon>
        <taxon>Platysporina</taxon>
        <taxon>Myxobolidae</taxon>
        <taxon>Thelohanellus</taxon>
    </lineage>
</organism>
<feature type="signal peptide" evidence="1">
    <location>
        <begin position="1"/>
        <end position="20"/>
    </location>
</feature>
<evidence type="ECO:0000313" key="2">
    <source>
        <dbReference type="EMBL" id="KII69595.1"/>
    </source>
</evidence>